<dbReference type="InterPro" id="IPR007110">
    <property type="entry name" value="Ig-like_dom"/>
</dbReference>
<sequence>MFRIAVTDLDSPKYLSILNITKADKNTTLTCKAKNEEGYDEKSVVLEGKPEPVISWSYKKNYSSTEFEDLVTERDNVLHFKQVEIEHSGVYRCIAKNDLAYDKFEIEVVVEYIKIEYKKSKELKCKIDAYPPAQISWYRNNKKLSNNEDLEITPDNITLRIKQMQPYLKGKYYVEISNKFKTEKILFNVFIVGAVSDI</sequence>
<dbReference type="InterPro" id="IPR050958">
    <property type="entry name" value="Cell_Adh-Cytoskel_Orgn"/>
</dbReference>
<dbReference type="AlphaFoldDB" id="A0A8J9UEZ7"/>
<evidence type="ECO:0000313" key="6">
    <source>
        <dbReference type="Proteomes" id="UP000838878"/>
    </source>
</evidence>
<evidence type="ECO:0000313" key="5">
    <source>
        <dbReference type="EMBL" id="CAH0719136.1"/>
    </source>
</evidence>
<dbReference type="Pfam" id="PF13895">
    <property type="entry name" value="Ig_2"/>
    <property type="match status" value="1"/>
</dbReference>
<dbReference type="PANTHER" id="PTHR45080">
    <property type="entry name" value="CONTACTIN 5"/>
    <property type="match status" value="1"/>
</dbReference>
<dbReference type="InterPro" id="IPR013783">
    <property type="entry name" value="Ig-like_fold"/>
</dbReference>
<dbReference type="GO" id="GO:0030424">
    <property type="term" value="C:axon"/>
    <property type="evidence" value="ECO:0007669"/>
    <property type="project" value="TreeGrafter"/>
</dbReference>
<dbReference type="Proteomes" id="UP000838878">
    <property type="component" value="Chromosome 13"/>
</dbReference>
<feature type="domain" description="Ig-like" evidence="4">
    <location>
        <begin position="123"/>
        <end position="186"/>
    </location>
</feature>
<dbReference type="CDD" id="cd00096">
    <property type="entry name" value="Ig"/>
    <property type="match status" value="2"/>
</dbReference>
<dbReference type="GO" id="GO:0050808">
    <property type="term" value="P:synapse organization"/>
    <property type="evidence" value="ECO:0007669"/>
    <property type="project" value="TreeGrafter"/>
</dbReference>
<name>A0A8J9UEZ7_9NEOP</name>
<evidence type="ECO:0000256" key="2">
    <source>
        <dbReference type="ARBA" id="ARBA00023157"/>
    </source>
</evidence>
<dbReference type="InterPro" id="IPR003599">
    <property type="entry name" value="Ig_sub"/>
</dbReference>
<dbReference type="SMART" id="SM00409">
    <property type="entry name" value="IG"/>
    <property type="match status" value="2"/>
</dbReference>
<dbReference type="GO" id="GO:0005886">
    <property type="term" value="C:plasma membrane"/>
    <property type="evidence" value="ECO:0007669"/>
    <property type="project" value="TreeGrafter"/>
</dbReference>
<organism evidence="5 6">
    <name type="scientific">Brenthis ino</name>
    <name type="common">lesser marbled fritillary</name>
    <dbReference type="NCBI Taxonomy" id="405034"/>
    <lineage>
        <taxon>Eukaryota</taxon>
        <taxon>Metazoa</taxon>
        <taxon>Ecdysozoa</taxon>
        <taxon>Arthropoda</taxon>
        <taxon>Hexapoda</taxon>
        <taxon>Insecta</taxon>
        <taxon>Pterygota</taxon>
        <taxon>Neoptera</taxon>
        <taxon>Endopterygota</taxon>
        <taxon>Lepidoptera</taxon>
        <taxon>Glossata</taxon>
        <taxon>Ditrysia</taxon>
        <taxon>Papilionoidea</taxon>
        <taxon>Nymphalidae</taxon>
        <taxon>Heliconiinae</taxon>
        <taxon>Argynnini</taxon>
        <taxon>Brenthis</taxon>
    </lineage>
</organism>
<feature type="domain" description="Ig-like" evidence="4">
    <location>
        <begin position="12"/>
        <end position="109"/>
    </location>
</feature>
<dbReference type="SUPFAM" id="SSF48726">
    <property type="entry name" value="Immunoglobulin"/>
    <property type="match status" value="2"/>
</dbReference>
<evidence type="ECO:0000256" key="3">
    <source>
        <dbReference type="ARBA" id="ARBA00023319"/>
    </source>
</evidence>
<evidence type="ECO:0000256" key="1">
    <source>
        <dbReference type="ARBA" id="ARBA00022729"/>
    </source>
</evidence>
<accession>A0A8J9UEZ7</accession>
<keyword evidence="3" id="KW-0393">Immunoglobulin domain</keyword>
<dbReference type="GO" id="GO:0007156">
    <property type="term" value="P:homophilic cell adhesion via plasma membrane adhesion molecules"/>
    <property type="evidence" value="ECO:0007669"/>
    <property type="project" value="TreeGrafter"/>
</dbReference>
<dbReference type="EMBL" id="OV170233">
    <property type="protein sequence ID" value="CAH0719136.1"/>
    <property type="molecule type" value="Genomic_DNA"/>
</dbReference>
<dbReference type="InterPro" id="IPR013098">
    <property type="entry name" value="Ig_I-set"/>
</dbReference>
<dbReference type="PROSITE" id="PS50835">
    <property type="entry name" value="IG_LIKE"/>
    <property type="match status" value="2"/>
</dbReference>
<reference evidence="5" key="1">
    <citation type="submission" date="2021-12" db="EMBL/GenBank/DDBJ databases">
        <authorList>
            <person name="Martin H S."/>
        </authorList>
    </citation>
    <scope>NUCLEOTIDE SEQUENCE</scope>
</reference>
<evidence type="ECO:0000259" key="4">
    <source>
        <dbReference type="PROSITE" id="PS50835"/>
    </source>
</evidence>
<keyword evidence="1" id="KW-0732">Signal</keyword>
<gene>
    <name evidence="5" type="ORF">BINO364_LOCUS5522</name>
</gene>
<dbReference type="OrthoDB" id="5985519at2759"/>
<dbReference type="InterPro" id="IPR036179">
    <property type="entry name" value="Ig-like_dom_sf"/>
</dbReference>
<protein>
    <recommendedName>
        <fullName evidence="4">Ig-like domain-containing protein</fullName>
    </recommendedName>
</protein>
<proteinExistence type="predicted"/>
<dbReference type="GO" id="GO:0008046">
    <property type="term" value="F:axon guidance receptor activity"/>
    <property type="evidence" value="ECO:0007669"/>
    <property type="project" value="TreeGrafter"/>
</dbReference>
<dbReference type="SMART" id="SM00408">
    <property type="entry name" value="IGc2"/>
    <property type="match status" value="2"/>
</dbReference>
<dbReference type="GO" id="GO:0043025">
    <property type="term" value="C:neuronal cell body"/>
    <property type="evidence" value="ECO:0007669"/>
    <property type="project" value="TreeGrafter"/>
</dbReference>
<dbReference type="Pfam" id="PF07679">
    <property type="entry name" value="I-set"/>
    <property type="match status" value="1"/>
</dbReference>
<keyword evidence="6" id="KW-1185">Reference proteome</keyword>
<dbReference type="Gene3D" id="2.60.40.10">
    <property type="entry name" value="Immunoglobulins"/>
    <property type="match status" value="2"/>
</dbReference>
<dbReference type="InterPro" id="IPR003598">
    <property type="entry name" value="Ig_sub2"/>
</dbReference>
<dbReference type="PANTHER" id="PTHR45080:SF8">
    <property type="entry name" value="IG-LIKE DOMAIN-CONTAINING PROTEIN"/>
    <property type="match status" value="1"/>
</dbReference>
<feature type="non-terminal residue" evidence="5">
    <location>
        <position position="198"/>
    </location>
</feature>
<keyword evidence="2" id="KW-1015">Disulfide bond</keyword>